<dbReference type="SUPFAM" id="SSF56672">
    <property type="entry name" value="DNA/RNA polymerases"/>
    <property type="match status" value="1"/>
</dbReference>
<dbReference type="PANTHER" id="PTHR24559:SF450">
    <property type="entry name" value="RNA-DIRECTED DNA POLYMERASE HOMOLOG"/>
    <property type="match status" value="1"/>
</dbReference>
<evidence type="ECO:0000313" key="2">
    <source>
        <dbReference type="EMBL" id="TYJ97626.1"/>
    </source>
</evidence>
<dbReference type="InterPro" id="IPR012337">
    <property type="entry name" value="RNaseH-like_sf"/>
</dbReference>
<dbReference type="InterPro" id="IPR053134">
    <property type="entry name" value="RNA-dir_DNA_polymerase"/>
</dbReference>
<dbReference type="AlphaFoldDB" id="A0A5D3BEX7"/>
<dbReference type="EMBL" id="SSTD01018683">
    <property type="protein sequence ID" value="TYJ97626.1"/>
    <property type="molecule type" value="Genomic_DNA"/>
</dbReference>
<dbReference type="SUPFAM" id="SSF53098">
    <property type="entry name" value="Ribonuclease H-like"/>
    <property type="match status" value="1"/>
</dbReference>
<organism evidence="2 3">
    <name type="scientific">Cucumis melo var. makuwa</name>
    <name type="common">Oriental melon</name>
    <dbReference type="NCBI Taxonomy" id="1194695"/>
    <lineage>
        <taxon>Eukaryota</taxon>
        <taxon>Viridiplantae</taxon>
        <taxon>Streptophyta</taxon>
        <taxon>Embryophyta</taxon>
        <taxon>Tracheophyta</taxon>
        <taxon>Spermatophyta</taxon>
        <taxon>Magnoliopsida</taxon>
        <taxon>eudicotyledons</taxon>
        <taxon>Gunneridae</taxon>
        <taxon>Pentapetalae</taxon>
        <taxon>rosids</taxon>
        <taxon>fabids</taxon>
        <taxon>Cucurbitales</taxon>
        <taxon>Cucurbitaceae</taxon>
        <taxon>Benincaseae</taxon>
        <taxon>Cucumis</taxon>
    </lineage>
</organism>
<accession>A0A5D3BEX7</accession>
<dbReference type="PANTHER" id="PTHR24559">
    <property type="entry name" value="TRANSPOSON TY3-I GAG-POL POLYPROTEIN"/>
    <property type="match status" value="1"/>
</dbReference>
<dbReference type="CDD" id="cd01647">
    <property type="entry name" value="RT_LTR"/>
    <property type="match status" value="1"/>
</dbReference>
<dbReference type="Proteomes" id="UP000321947">
    <property type="component" value="Unassembled WGS sequence"/>
</dbReference>
<dbReference type="InterPro" id="IPR000477">
    <property type="entry name" value="RT_dom"/>
</dbReference>
<dbReference type="InterPro" id="IPR036397">
    <property type="entry name" value="RNaseH_sf"/>
</dbReference>
<comment type="caution">
    <text evidence="2">The sequence shown here is derived from an EMBL/GenBank/DDBJ whole genome shotgun (WGS) entry which is preliminary data.</text>
</comment>
<evidence type="ECO:0000259" key="1">
    <source>
        <dbReference type="Pfam" id="PF00078"/>
    </source>
</evidence>
<protein>
    <submittedName>
        <fullName evidence="2">Retrovirus-related Pol polyprotein from transposon 297 family</fullName>
    </submittedName>
</protein>
<dbReference type="InterPro" id="IPR043502">
    <property type="entry name" value="DNA/RNA_pol_sf"/>
</dbReference>
<proteinExistence type="predicted"/>
<dbReference type="Pfam" id="PF00078">
    <property type="entry name" value="RVT_1"/>
    <property type="match status" value="1"/>
</dbReference>
<feature type="domain" description="Reverse transcriptase" evidence="1">
    <location>
        <begin position="35"/>
        <end position="134"/>
    </location>
</feature>
<dbReference type="Gene3D" id="3.10.10.10">
    <property type="entry name" value="HIV Type 1 Reverse Transcriptase, subunit A, domain 1"/>
    <property type="match status" value="1"/>
</dbReference>
<dbReference type="GO" id="GO:0003676">
    <property type="term" value="F:nucleic acid binding"/>
    <property type="evidence" value="ECO:0007669"/>
    <property type="project" value="InterPro"/>
</dbReference>
<dbReference type="Gene3D" id="3.30.70.270">
    <property type="match status" value="1"/>
</dbReference>
<sequence length="435" mass="49250">MQGHTKEKVDEMLAFSVICPSTSPYSDLVLLAKTKDGSWRFCVDYYALNNVTISDKFPIPIIEELFDELNDTTLFSKIDLKAGYHQTRMCAEDIEKTAFRTHEGCYEFLVMPFGLTNAPSTFQSLMNAVFKPYLWKNATLPARVEYLGNIISRKGVEVDPEKIREIKEWPIPTNVREIRGFLGFDVILVVVDKLSKYAHFIAMKHPYTSKTVAEIFVKEIVRLHGFPTSVVSDRDKLKNMLGEHIEVHQLIPYLTETHKWKAILGEVFVGIERMLQRMGGVDQLEGFTSTRSYMGSAKGKKGKPRVKENNAIGYGVHSGARMSLKELRQASENETVELKVMEVGDGTKFAQHPIYGFLEKGTIKLRGKIEARDQSSKSARVKVKLLELIIQADFSEINLGEWMSSKDFLGCAPLDLSGCIGHPPYSQGRFDHDYC</sequence>
<evidence type="ECO:0000313" key="3">
    <source>
        <dbReference type="Proteomes" id="UP000321947"/>
    </source>
</evidence>
<dbReference type="InterPro" id="IPR043128">
    <property type="entry name" value="Rev_trsase/Diguanyl_cyclase"/>
</dbReference>
<name>A0A5D3BEX7_CUCMM</name>
<dbReference type="Gene3D" id="3.30.420.10">
    <property type="entry name" value="Ribonuclease H-like superfamily/Ribonuclease H"/>
    <property type="match status" value="1"/>
</dbReference>
<gene>
    <name evidence="2" type="ORF">E5676_scaffold469G00100</name>
</gene>
<reference evidence="2 3" key="1">
    <citation type="submission" date="2019-08" db="EMBL/GenBank/DDBJ databases">
        <title>Draft genome sequences of two oriental melons (Cucumis melo L. var makuwa).</title>
        <authorList>
            <person name="Kwon S.-Y."/>
        </authorList>
    </citation>
    <scope>NUCLEOTIDE SEQUENCE [LARGE SCALE GENOMIC DNA]</scope>
    <source>
        <strain evidence="3">cv. Chang Bougi</strain>
        <tissue evidence="2">Leaf</tissue>
    </source>
</reference>